<dbReference type="KEGG" id="lsp:Bsph_4466"/>
<feature type="transmembrane region" description="Helical" evidence="1">
    <location>
        <begin position="77"/>
        <end position="98"/>
    </location>
</feature>
<feature type="transmembrane region" description="Helical" evidence="1">
    <location>
        <begin position="118"/>
        <end position="137"/>
    </location>
</feature>
<accession>B1HZQ8</accession>
<gene>
    <name evidence="2" type="primary">yjdF</name>
    <name evidence="2" type="ordered locus">Bsph_4466</name>
</gene>
<dbReference type="EnsemblBacteria" id="ACA41917">
    <property type="protein sequence ID" value="ACA41917"/>
    <property type="gene ID" value="Bsph_4466"/>
</dbReference>
<name>B1HZQ8_LYSSC</name>
<keyword evidence="1" id="KW-0472">Membrane</keyword>
<evidence type="ECO:0000256" key="1">
    <source>
        <dbReference type="SAM" id="Phobius"/>
    </source>
</evidence>
<feature type="transmembrane region" description="Helical" evidence="1">
    <location>
        <begin position="25"/>
        <end position="44"/>
    </location>
</feature>
<dbReference type="Pfam" id="PF09997">
    <property type="entry name" value="DUF2238"/>
    <property type="match status" value="1"/>
</dbReference>
<sequence length="225" mass="25798">MNKQTPTSPYCGTKERVVMNSNKHFKIHVTFLAITLIVLIWSVIKPSSYLDWLAEVSPGIVAIIIVVCIYPKFRFTTISYSIIALLSILTFIGGHYTYSEVPLFNWIKEEFNLHRNNYDRFGHFLKGLLAIVIREILIRKTPLTKGAWLSFISISILLAIAAFYEIIEWLSTRISKGSKGAKDFLGMQGDRWDAQWDMSLALLGSIITLLLLTKLHDKYLKRLNK</sequence>
<dbReference type="PIRSF" id="PIRSF020606">
    <property type="entry name" value="UCP020606"/>
    <property type="match status" value="1"/>
</dbReference>
<dbReference type="EMBL" id="CP000817">
    <property type="protein sequence ID" value="ACA41917.1"/>
    <property type="molecule type" value="Genomic_DNA"/>
</dbReference>
<protein>
    <submittedName>
        <fullName evidence="2">Inner membrane protein</fullName>
    </submittedName>
</protein>
<reference evidence="2 3" key="1">
    <citation type="journal article" date="2008" name="J. Bacteriol.">
        <title>Complete genome sequence of the mosquitocidal bacterium Bacillus sphaericus C3-41 and comparison with those of closely related Bacillus species.</title>
        <authorList>
            <person name="Hu X."/>
            <person name="Fan W."/>
            <person name="Han B."/>
            <person name="Liu H."/>
            <person name="Zheng D."/>
            <person name="Li Q."/>
            <person name="Dong W."/>
            <person name="Yan J."/>
            <person name="Gao M."/>
            <person name="Berry C."/>
            <person name="Yuan Z."/>
        </authorList>
    </citation>
    <scope>NUCLEOTIDE SEQUENCE [LARGE SCALE GENOMIC DNA]</scope>
    <source>
        <strain evidence="2 3">C3-41</strain>
    </source>
</reference>
<organism evidence="2 3">
    <name type="scientific">Lysinibacillus sphaericus (strain C3-41)</name>
    <dbReference type="NCBI Taxonomy" id="444177"/>
    <lineage>
        <taxon>Bacteria</taxon>
        <taxon>Bacillati</taxon>
        <taxon>Bacillota</taxon>
        <taxon>Bacilli</taxon>
        <taxon>Bacillales</taxon>
        <taxon>Bacillaceae</taxon>
        <taxon>Lysinibacillus</taxon>
    </lineage>
</organism>
<evidence type="ECO:0000313" key="2">
    <source>
        <dbReference type="EMBL" id="ACA41917.1"/>
    </source>
</evidence>
<keyword evidence="1" id="KW-1133">Transmembrane helix</keyword>
<dbReference type="Proteomes" id="UP000002164">
    <property type="component" value="Chromosome"/>
</dbReference>
<dbReference type="InterPro" id="IPR014509">
    <property type="entry name" value="YjdF-like"/>
</dbReference>
<dbReference type="InterPro" id="IPR058534">
    <property type="entry name" value="YjdF"/>
</dbReference>
<evidence type="ECO:0000313" key="3">
    <source>
        <dbReference type="Proteomes" id="UP000002164"/>
    </source>
</evidence>
<feature type="transmembrane region" description="Helical" evidence="1">
    <location>
        <begin position="194"/>
        <end position="212"/>
    </location>
</feature>
<proteinExistence type="predicted"/>
<feature type="transmembrane region" description="Helical" evidence="1">
    <location>
        <begin position="50"/>
        <end position="70"/>
    </location>
</feature>
<feature type="transmembrane region" description="Helical" evidence="1">
    <location>
        <begin position="149"/>
        <end position="167"/>
    </location>
</feature>
<dbReference type="AlphaFoldDB" id="B1HZQ8"/>
<dbReference type="HOGENOM" id="CLU_087528_0_0_9"/>
<keyword evidence="1" id="KW-0812">Transmembrane</keyword>